<evidence type="ECO:0000256" key="2">
    <source>
        <dbReference type="SAM" id="Phobius"/>
    </source>
</evidence>
<feature type="region of interest" description="Disordered" evidence="1">
    <location>
        <begin position="214"/>
        <end position="251"/>
    </location>
</feature>
<protein>
    <submittedName>
        <fullName evidence="3">Uncharacterized protein</fullName>
    </submittedName>
</protein>
<feature type="region of interest" description="Disordered" evidence="1">
    <location>
        <begin position="335"/>
        <end position="358"/>
    </location>
</feature>
<dbReference type="AlphaFoldDB" id="A0A8S1HFL1"/>
<feature type="compositionally biased region" description="Basic and acidic residues" evidence="1">
    <location>
        <begin position="239"/>
        <end position="251"/>
    </location>
</feature>
<keyword evidence="4" id="KW-1185">Reference proteome</keyword>
<comment type="caution">
    <text evidence="3">The sequence shown here is derived from an EMBL/GenBank/DDBJ whole genome shotgun (WGS) entry which is preliminary data.</text>
</comment>
<keyword evidence="2" id="KW-0472">Membrane</keyword>
<evidence type="ECO:0000313" key="4">
    <source>
        <dbReference type="Proteomes" id="UP000835052"/>
    </source>
</evidence>
<organism evidence="3 4">
    <name type="scientific">Caenorhabditis auriculariae</name>
    <dbReference type="NCBI Taxonomy" id="2777116"/>
    <lineage>
        <taxon>Eukaryota</taxon>
        <taxon>Metazoa</taxon>
        <taxon>Ecdysozoa</taxon>
        <taxon>Nematoda</taxon>
        <taxon>Chromadorea</taxon>
        <taxon>Rhabditida</taxon>
        <taxon>Rhabditina</taxon>
        <taxon>Rhabditomorpha</taxon>
        <taxon>Rhabditoidea</taxon>
        <taxon>Rhabditidae</taxon>
        <taxon>Peloderinae</taxon>
        <taxon>Caenorhabditis</taxon>
    </lineage>
</organism>
<evidence type="ECO:0000313" key="3">
    <source>
        <dbReference type="EMBL" id="CAD6192140.1"/>
    </source>
</evidence>
<name>A0A8S1HFL1_9PELO</name>
<dbReference type="EMBL" id="CAJGYM010000026">
    <property type="protein sequence ID" value="CAD6192140.1"/>
    <property type="molecule type" value="Genomic_DNA"/>
</dbReference>
<dbReference type="OrthoDB" id="5851038at2759"/>
<dbReference type="Proteomes" id="UP000835052">
    <property type="component" value="Unassembled WGS sequence"/>
</dbReference>
<feature type="compositionally biased region" description="Low complexity" evidence="1">
    <location>
        <begin position="214"/>
        <end position="224"/>
    </location>
</feature>
<keyword evidence="2" id="KW-0812">Transmembrane</keyword>
<proteinExistence type="predicted"/>
<keyword evidence="2" id="KW-1133">Transmembrane helix</keyword>
<feature type="transmembrane region" description="Helical" evidence="2">
    <location>
        <begin position="28"/>
        <end position="51"/>
    </location>
</feature>
<gene>
    <name evidence="3" type="ORF">CAUJ_LOCUS8059</name>
</gene>
<sequence length="358" mass="40850">MTGPAMVLDERLGYDPEEWEECEETEKFMVFAPFTRLLLTAAAIAFVYYFFRLLDQNKNKSKDEKEEEAEPQQRVEKVIEAARELQLPTPKTPVDAEELLREADHYLRQTSQNGSAAVQRGADAIRNNFPTHELPTPTHATQERFDKMLSSVDNHLQQTSDPRFSAANQEKELYYQNVQQKPTVPEHHIPDHFQQQPYQQLPADFDVYDIPGVQKHQQQQQQVQPPVPPPRKSVQQPQSDRRSQQISEKDERAFLEWEAEKARLEADRLSKLLDTEVGGESSTDLSNSAKAYEKFSPGSHISYESRSEEKAAQIGPTTPVAKRNELTGKILNHIEQTAGQQNNPGTSNTNHDTENGFL</sequence>
<reference evidence="3" key="1">
    <citation type="submission" date="2020-10" db="EMBL/GenBank/DDBJ databases">
        <authorList>
            <person name="Kikuchi T."/>
        </authorList>
    </citation>
    <scope>NUCLEOTIDE SEQUENCE</scope>
    <source>
        <strain evidence="3">NKZ352</strain>
    </source>
</reference>
<evidence type="ECO:0000256" key="1">
    <source>
        <dbReference type="SAM" id="MobiDB-lite"/>
    </source>
</evidence>
<accession>A0A8S1HFL1</accession>
<feature type="compositionally biased region" description="Polar residues" evidence="1">
    <location>
        <begin position="335"/>
        <end position="350"/>
    </location>
</feature>